<dbReference type="OrthoDB" id="5687308at2"/>
<dbReference type="STRING" id="767434.Fraau_1946"/>
<keyword evidence="7" id="KW-1185">Reference proteome</keyword>
<accession>H8L1S5</accession>
<gene>
    <name evidence="6" type="ordered locus">Fraau_1946</name>
</gene>
<dbReference type="InterPro" id="IPR016161">
    <property type="entry name" value="Ald_DH/histidinol_DH"/>
</dbReference>
<dbReference type="EC" id="1.2.1.3" evidence="3"/>
<dbReference type="Proteomes" id="UP000005234">
    <property type="component" value="Chromosome"/>
</dbReference>
<sequence length="474" mass="50288">MSWPIYRSAYIDAAFVPVHGGELQVILHPVTGAPMAEVMMAGPEEVDLAVQAAARAQREPALQDRARRIEMLRSLQASVLSHEAAIRESVIEEYGAPLARASWVGRYASDCFGHAADLLRDHPFRRTQGSTEVWMEPVGVSALLVPWNSIAGTMCSKLASALAAGCASVIKPSEFSPWQTQAVAVALHEAGLPPGIFNIVSGSGTQVGQALCTHPAVSKVSFTGSTATGKLIARAGVETMKRVSLALGGKSATIVLDDADLATALPMAIAVAFMNNGQACVAGSRLLVPRSRLDEIEEQVRHIVDGLVVGNPRDPATGLGPLASQAQYERVQQFIRRGQAEGARLLIGGEGHPAGLEHGWFVRPTVFADVANDMDIARQEIFGPVLCLIAYDDDQDAVRIANDSPYGLQAYVFSAQAERARRMAGQLQVGSVLINRIAPDLMAPFGGVKQSGVGREFGAAGIDAFLEPKTVVTI</sequence>
<dbReference type="eggNOG" id="COG1012">
    <property type="taxonomic scope" value="Bacteria"/>
</dbReference>
<evidence type="ECO:0000256" key="1">
    <source>
        <dbReference type="ARBA" id="ARBA00009986"/>
    </source>
</evidence>
<reference evidence="6" key="1">
    <citation type="submission" date="2012-02" db="EMBL/GenBank/DDBJ databases">
        <title>The complete genome of Frateuria aurantia DSM 6220.</title>
        <authorList>
            <consortium name="US DOE Joint Genome Institute (JGI-PGF)"/>
            <person name="Lucas S."/>
            <person name="Copeland A."/>
            <person name="Lapidus A."/>
            <person name="Glavina del Rio T."/>
            <person name="Dalin E."/>
            <person name="Tice H."/>
            <person name="Bruce D."/>
            <person name="Goodwin L."/>
            <person name="Pitluck S."/>
            <person name="Peters L."/>
            <person name="Ovchinnikova G."/>
            <person name="Teshima H."/>
            <person name="Kyrpides N."/>
            <person name="Mavromatis K."/>
            <person name="Ivanova N."/>
            <person name="Brettin T."/>
            <person name="Detter J.C."/>
            <person name="Han C."/>
            <person name="Larimer F."/>
            <person name="Land M."/>
            <person name="Hauser L."/>
            <person name="Markowitz V."/>
            <person name="Cheng J.-F."/>
            <person name="Hugenholtz P."/>
            <person name="Woyke T."/>
            <person name="Wu D."/>
            <person name="Brambilla E."/>
            <person name="Klenk H.-P."/>
            <person name="Eisen J.A."/>
        </authorList>
    </citation>
    <scope>NUCLEOTIDE SEQUENCE</scope>
    <source>
        <strain evidence="6">DSM 6220</strain>
    </source>
</reference>
<evidence type="ECO:0000313" key="7">
    <source>
        <dbReference type="Proteomes" id="UP000005234"/>
    </source>
</evidence>
<organism evidence="6 7">
    <name type="scientific">Frateuria aurantia (strain ATCC 33424 / DSM 6220 / KCTC 2777 / LMG 1558 / NBRC 3245 / NCIMB 13370)</name>
    <name type="common">Acetobacter aurantius</name>
    <dbReference type="NCBI Taxonomy" id="767434"/>
    <lineage>
        <taxon>Bacteria</taxon>
        <taxon>Pseudomonadati</taxon>
        <taxon>Pseudomonadota</taxon>
        <taxon>Gammaproteobacteria</taxon>
        <taxon>Lysobacterales</taxon>
        <taxon>Rhodanobacteraceae</taxon>
        <taxon>Frateuria</taxon>
    </lineage>
</organism>
<dbReference type="PROSITE" id="PS00070">
    <property type="entry name" value="ALDEHYDE_DEHYDR_CYS"/>
    <property type="match status" value="1"/>
</dbReference>
<dbReference type="AlphaFoldDB" id="H8L1S5"/>
<dbReference type="PANTHER" id="PTHR42804:SF1">
    <property type="entry name" value="ALDEHYDE DEHYDROGENASE-RELATED"/>
    <property type="match status" value="1"/>
</dbReference>
<name>H8L1S5_FRAAD</name>
<dbReference type="KEGG" id="fau:Fraau_1946"/>
<dbReference type="EMBL" id="CP003350">
    <property type="protein sequence ID" value="AFC86336.1"/>
    <property type="molecule type" value="Genomic_DNA"/>
</dbReference>
<dbReference type="HOGENOM" id="CLU_005391_0_2_6"/>
<dbReference type="CDD" id="cd07138">
    <property type="entry name" value="ALDH_CddD_SSP0762"/>
    <property type="match status" value="1"/>
</dbReference>
<evidence type="ECO:0000259" key="5">
    <source>
        <dbReference type="Pfam" id="PF00171"/>
    </source>
</evidence>
<dbReference type="InterPro" id="IPR016162">
    <property type="entry name" value="Ald_DH_N"/>
</dbReference>
<comment type="catalytic activity">
    <reaction evidence="4">
        <text>an aldehyde + NAD(+) + H2O = a carboxylate + NADH + 2 H(+)</text>
        <dbReference type="Rhea" id="RHEA:16185"/>
        <dbReference type="ChEBI" id="CHEBI:15377"/>
        <dbReference type="ChEBI" id="CHEBI:15378"/>
        <dbReference type="ChEBI" id="CHEBI:17478"/>
        <dbReference type="ChEBI" id="CHEBI:29067"/>
        <dbReference type="ChEBI" id="CHEBI:57540"/>
        <dbReference type="ChEBI" id="CHEBI:57945"/>
        <dbReference type="EC" id="1.2.1.3"/>
    </reaction>
</comment>
<dbReference type="Pfam" id="PF00171">
    <property type="entry name" value="Aldedh"/>
    <property type="match status" value="1"/>
</dbReference>
<dbReference type="Gene3D" id="3.40.309.10">
    <property type="entry name" value="Aldehyde Dehydrogenase, Chain A, domain 2"/>
    <property type="match status" value="1"/>
</dbReference>
<dbReference type="InterPro" id="IPR015590">
    <property type="entry name" value="Aldehyde_DH_dom"/>
</dbReference>
<dbReference type="FunFam" id="3.40.309.10:FF:000012">
    <property type="entry name" value="Betaine aldehyde dehydrogenase"/>
    <property type="match status" value="1"/>
</dbReference>
<evidence type="ECO:0000256" key="3">
    <source>
        <dbReference type="ARBA" id="ARBA00024226"/>
    </source>
</evidence>
<proteinExistence type="inferred from homology"/>
<dbReference type="Gene3D" id="3.40.605.10">
    <property type="entry name" value="Aldehyde Dehydrogenase, Chain A, domain 1"/>
    <property type="match status" value="1"/>
</dbReference>
<comment type="similarity">
    <text evidence="1">Belongs to the aldehyde dehydrogenase family.</text>
</comment>
<dbReference type="SUPFAM" id="SSF53720">
    <property type="entry name" value="ALDH-like"/>
    <property type="match status" value="1"/>
</dbReference>
<dbReference type="GO" id="GO:0004029">
    <property type="term" value="F:aldehyde dehydrogenase (NAD+) activity"/>
    <property type="evidence" value="ECO:0007669"/>
    <property type="project" value="UniProtKB-EC"/>
</dbReference>
<dbReference type="InterPro" id="IPR016163">
    <property type="entry name" value="Ald_DH_C"/>
</dbReference>
<dbReference type="InterPro" id="IPR016160">
    <property type="entry name" value="Ald_DH_CS_CYS"/>
</dbReference>
<evidence type="ECO:0000256" key="2">
    <source>
        <dbReference type="ARBA" id="ARBA00023002"/>
    </source>
</evidence>
<feature type="domain" description="Aldehyde dehydrogenase" evidence="5">
    <location>
        <begin position="25"/>
        <end position="471"/>
    </location>
</feature>
<dbReference type="RefSeq" id="WP_014403341.1">
    <property type="nucleotide sequence ID" value="NC_017033.1"/>
</dbReference>
<protein>
    <recommendedName>
        <fullName evidence="3">aldehyde dehydrogenase (NAD(+))</fullName>
        <ecNumber evidence="3">1.2.1.3</ecNumber>
    </recommendedName>
</protein>
<keyword evidence="2" id="KW-0560">Oxidoreductase</keyword>
<dbReference type="PANTHER" id="PTHR42804">
    <property type="entry name" value="ALDEHYDE DEHYDROGENASE"/>
    <property type="match status" value="1"/>
</dbReference>
<evidence type="ECO:0000256" key="4">
    <source>
        <dbReference type="ARBA" id="ARBA00049194"/>
    </source>
</evidence>
<evidence type="ECO:0000313" key="6">
    <source>
        <dbReference type="EMBL" id="AFC86336.1"/>
    </source>
</evidence>